<keyword evidence="3" id="KW-1185">Reference proteome</keyword>
<feature type="domain" description="N-acetyltransferase" evidence="1">
    <location>
        <begin position="2"/>
        <end position="154"/>
    </location>
</feature>
<dbReference type="EMBL" id="JAMZEL010000003">
    <property type="protein sequence ID" value="MCP1382608.1"/>
    <property type="molecule type" value="Genomic_DNA"/>
</dbReference>
<comment type="caution">
    <text evidence="2">The sequence shown here is derived from an EMBL/GenBank/DDBJ whole genome shotgun (WGS) entry which is preliminary data.</text>
</comment>
<dbReference type="InterPro" id="IPR016181">
    <property type="entry name" value="Acyl_CoA_acyltransferase"/>
</dbReference>
<dbReference type="Gene3D" id="3.40.630.30">
    <property type="match status" value="1"/>
</dbReference>
<dbReference type="RefSeq" id="WP_253526866.1">
    <property type="nucleotide sequence ID" value="NZ_JAMZEL010000003.1"/>
</dbReference>
<accession>A0ABT1FPV2</accession>
<name>A0ABT1FPV2_9BACT</name>
<proteinExistence type="predicted"/>
<dbReference type="InterPro" id="IPR000182">
    <property type="entry name" value="GNAT_dom"/>
</dbReference>
<dbReference type="PROSITE" id="PS51186">
    <property type="entry name" value="GNAT"/>
    <property type="match status" value="1"/>
</dbReference>
<reference evidence="2 3" key="1">
    <citation type="submission" date="2022-06" db="EMBL/GenBank/DDBJ databases">
        <title>Runella sp. S5 genome sequencing.</title>
        <authorList>
            <person name="Park S."/>
        </authorList>
    </citation>
    <scope>NUCLEOTIDE SEQUENCE [LARGE SCALE GENOMIC DNA]</scope>
    <source>
        <strain evidence="2 3">S5</strain>
    </source>
</reference>
<dbReference type="Pfam" id="PF00583">
    <property type="entry name" value="Acetyltransf_1"/>
    <property type="match status" value="1"/>
</dbReference>
<dbReference type="CDD" id="cd04301">
    <property type="entry name" value="NAT_SF"/>
    <property type="match status" value="1"/>
</dbReference>
<evidence type="ECO:0000313" key="2">
    <source>
        <dbReference type="EMBL" id="MCP1382608.1"/>
    </source>
</evidence>
<protein>
    <submittedName>
        <fullName evidence="2">GNAT family N-acetyltransferase</fullName>
    </submittedName>
</protein>
<dbReference type="Proteomes" id="UP001204772">
    <property type="component" value="Unassembled WGS sequence"/>
</dbReference>
<dbReference type="PANTHER" id="PTHR43305:SF1">
    <property type="entry name" value="FAMILY N-ACETYLTRANSFERASE, PUTATIVE (AFU_ORTHOLOGUE AFUA_2G01380)-RELATED"/>
    <property type="match status" value="1"/>
</dbReference>
<organism evidence="2 3">
    <name type="scientific">Runella salmonicolor</name>
    <dbReference type="NCBI Taxonomy" id="2950278"/>
    <lineage>
        <taxon>Bacteria</taxon>
        <taxon>Pseudomonadati</taxon>
        <taxon>Bacteroidota</taxon>
        <taxon>Cytophagia</taxon>
        <taxon>Cytophagales</taxon>
        <taxon>Spirosomataceae</taxon>
        <taxon>Runella</taxon>
    </lineage>
</organism>
<evidence type="ECO:0000313" key="3">
    <source>
        <dbReference type="Proteomes" id="UP001204772"/>
    </source>
</evidence>
<dbReference type="SUPFAM" id="SSF55729">
    <property type="entry name" value="Acyl-CoA N-acyltransferases (Nat)"/>
    <property type="match status" value="1"/>
</dbReference>
<evidence type="ECO:0000259" key="1">
    <source>
        <dbReference type="PROSITE" id="PS51186"/>
    </source>
</evidence>
<dbReference type="InterPro" id="IPR052777">
    <property type="entry name" value="Acetyltransferase_Enz"/>
</dbReference>
<sequence length="156" mass="17976">MQVIVARTSEHYAAAVMLFKEYALGLGIDLKFQKFDDELQILPTMYGPPTGELWLIQAKEQFVGCAALRQLDKQTCELKRMFIQPAFRGLHLGEQLMEVAIDTARKLGYTSIKLDSLRRLVPAVKLYLRYGFTEIHPYNFNPEEDVVYFEKKLLGL</sequence>
<gene>
    <name evidence="2" type="ORF">NCI00_09255</name>
</gene>
<dbReference type="PANTHER" id="PTHR43305">
    <property type="entry name" value="FAMILY N-ACETYLTRANSFERASE, PUTATIVE (AFU_ORTHOLOGUE AFUA_2G01380)-RELATED"/>
    <property type="match status" value="1"/>
</dbReference>